<dbReference type="InterPro" id="IPR000289">
    <property type="entry name" value="Ribosomal_eS28"/>
</dbReference>
<evidence type="ECO:0000256" key="3">
    <source>
        <dbReference type="ARBA" id="ARBA00023274"/>
    </source>
</evidence>
<dbReference type="SUPFAM" id="SSF50249">
    <property type="entry name" value="Nucleic acid-binding proteins"/>
    <property type="match status" value="1"/>
</dbReference>
<dbReference type="FunFam" id="2.40.50.140:FF:000025">
    <property type="entry name" value="40S ribosomal protein S28"/>
    <property type="match status" value="1"/>
</dbReference>
<comment type="similarity">
    <text evidence="1">Belongs to the eukaryotic ribosomal protein eS28 family.</text>
</comment>
<dbReference type="AlphaFoldDB" id="A0A9W8I395"/>
<evidence type="ECO:0000256" key="1">
    <source>
        <dbReference type="ARBA" id="ARBA00005943"/>
    </source>
</evidence>
<dbReference type="HAMAP" id="MF_00292">
    <property type="entry name" value="Ribosomal_eS28"/>
    <property type="match status" value="1"/>
</dbReference>
<dbReference type="Pfam" id="PF01200">
    <property type="entry name" value="Ribosomal_S28e"/>
    <property type="match status" value="1"/>
</dbReference>
<dbReference type="PANTHER" id="PTHR10769:SF3">
    <property type="entry name" value="SMALL RIBOSOMAL SUBUNIT PROTEIN ES28"/>
    <property type="match status" value="1"/>
</dbReference>
<dbReference type="InterPro" id="IPR012340">
    <property type="entry name" value="NA-bd_OB-fold"/>
</dbReference>
<accession>A0A9W8I395</accession>
<dbReference type="EMBL" id="JANBUO010000274">
    <property type="protein sequence ID" value="KAJ2805602.1"/>
    <property type="molecule type" value="Genomic_DNA"/>
</dbReference>
<evidence type="ECO:0000256" key="2">
    <source>
        <dbReference type="ARBA" id="ARBA00022980"/>
    </source>
</evidence>
<dbReference type="GO" id="GO:0000028">
    <property type="term" value="P:ribosomal small subunit assembly"/>
    <property type="evidence" value="ECO:0007669"/>
    <property type="project" value="TreeGrafter"/>
</dbReference>
<evidence type="ECO:0000313" key="5">
    <source>
        <dbReference type="EMBL" id="KAJ2805602.1"/>
    </source>
</evidence>
<dbReference type="EMBL" id="JANBUO010000275">
    <property type="protein sequence ID" value="KAJ2805591.1"/>
    <property type="molecule type" value="Genomic_DNA"/>
</dbReference>
<comment type="caution">
    <text evidence="5">The sequence shown here is derived from an EMBL/GenBank/DDBJ whole genome shotgun (WGS) entry which is preliminary data.</text>
</comment>
<dbReference type="GO" id="GO:0030490">
    <property type="term" value="P:maturation of SSU-rRNA"/>
    <property type="evidence" value="ECO:0007669"/>
    <property type="project" value="TreeGrafter"/>
</dbReference>
<keyword evidence="3" id="KW-0687">Ribonucleoprotein</keyword>
<evidence type="ECO:0000313" key="6">
    <source>
        <dbReference type="Proteomes" id="UP001140094"/>
    </source>
</evidence>
<dbReference type="Proteomes" id="UP001140094">
    <property type="component" value="Unassembled WGS sequence"/>
</dbReference>
<dbReference type="GO" id="GO:0022627">
    <property type="term" value="C:cytosolic small ribosomal subunit"/>
    <property type="evidence" value="ECO:0007669"/>
    <property type="project" value="TreeGrafter"/>
</dbReference>
<dbReference type="GO" id="GO:0003735">
    <property type="term" value="F:structural constituent of ribosome"/>
    <property type="evidence" value="ECO:0007669"/>
    <property type="project" value="InterPro"/>
</dbReference>
<sequence length="70" mass="7870">MDAAKQSAPVKLAKVVKLLGRTGSRGGVTQVRVEFMDDTHRSIIRNVKGPVRENDVLTLLETEREARRLR</sequence>
<organism evidence="5 6">
    <name type="scientific">Coemansia guatemalensis</name>
    <dbReference type="NCBI Taxonomy" id="2761395"/>
    <lineage>
        <taxon>Eukaryota</taxon>
        <taxon>Fungi</taxon>
        <taxon>Fungi incertae sedis</taxon>
        <taxon>Zoopagomycota</taxon>
        <taxon>Kickxellomycotina</taxon>
        <taxon>Kickxellomycetes</taxon>
        <taxon>Kickxellales</taxon>
        <taxon>Kickxellaceae</taxon>
        <taxon>Coemansia</taxon>
    </lineage>
</organism>
<dbReference type="CDD" id="cd04457">
    <property type="entry name" value="S1_S28E"/>
    <property type="match status" value="1"/>
</dbReference>
<proteinExistence type="inferred from homology"/>
<dbReference type="Gene3D" id="2.40.50.140">
    <property type="entry name" value="Nucleic acid-binding proteins"/>
    <property type="match status" value="1"/>
</dbReference>
<dbReference type="PANTHER" id="PTHR10769">
    <property type="entry name" value="40S RIBOSOMAL PROTEIN S28"/>
    <property type="match status" value="1"/>
</dbReference>
<dbReference type="PROSITE" id="PS00961">
    <property type="entry name" value="RIBOSOMAL_S28E"/>
    <property type="match status" value="1"/>
</dbReference>
<dbReference type="GO" id="GO:0006412">
    <property type="term" value="P:translation"/>
    <property type="evidence" value="ECO:0007669"/>
    <property type="project" value="InterPro"/>
</dbReference>
<protein>
    <submittedName>
        <fullName evidence="5">40S ribosomal protein S28</fullName>
    </submittedName>
</protein>
<keyword evidence="2 5" id="KW-0689">Ribosomal protein</keyword>
<name>A0A9W8I395_9FUNG</name>
<dbReference type="OrthoDB" id="10258930at2759"/>
<dbReference type="InterPro" id="IPR028626">
    <property type="entry name" value="Ribosomal_eS28_CS"/>
</dbReference>
<gene>
    <name evidence="5" type="primary">RPS28A_1</name>
    <name evidence="4" type="synonym">RPS28A_2</name>
    <name evidence="5" type="ORF">H4R20_002023</name>
    <name evidence="4" type="ORF">H4R20_002026</name>
</gene>
<keyword evidence="6" id="KW-1185">Reference proteome</keyword>
<evidence type="ECO:0000313" key="4">
    <source>
        <dbReference type="EMBL" id="KAJ2805591.1"/>
    </source>
</evidence>
<reference evidence="5" key="1">
    <citation type="submission" date="2022-07" db="EMBL/GenBank/DDBJ databases">
        <title>Phylogenomic reconstructions and comparative analyses of Kickxellomycotina fungi.</title>
        <authorList>
            <person name="Reynolds N.K."/>
            <person name="Stajich J.E."/>
            <person name="Barry K."/>
            <person name="Grigoriev I.V."/>
            <person name="Crous P."/>
            <person name="Smith M.E."/>
        </authorList>
    </citation>
    <scope>NUCLEOTIDE SEQUENCE</scope>
    <source>
        <strain evidence="5">NRRL 1565</strain>
    </source>
</reference>